<sequence length="130" mass="14914">METLVEIVEEIRANYVTKVDFHAAMAQQRADFNGALATQRTDFKEALAEQRSDFNAALVTLRNDFKEELGGLRGGMREYIGQLLTHYATKEDLANTITYSRNWVISVGLSLAALQFTMQMVFFQWYTHPR</sequence>
<reference evidence="2 3" key="1">
    <citation type="submission" date="2019-12" db="EMBL/GenBank/DDBJ databases">
        <title>Novel species isolated from a subtropical stream in China.</title>
        <authorList>
            <person name="Lu H."/>
        </authorList>
    </citation>
    <scope>NUCLEOTIDE SEQUENCE [LARGE SCALE GENOMIC DNA]</scope>
    <source>
        <strain evidence="2 3">FT135W</strain>
    </source>
</reference>
<evidence type="ECO:0000256" key="1">
    <source>
        <dbReference type="SAM" id="Phobius"/>
    </source>
</evidence>
<dbReference type="AlphaFoldDB" id="A0A6L8KBT8"/>
<keyword evidence="1" id="KW-0472">Membrane</keyword>
<proteinExistence type="predicted"/>
<evidence type="ECO:0000313" key="3">
    <source>
        <dbReference type="Proteomes" id="UP000479335"/>
    </source>
</evidence>
<gene>
    <name evidence="2" type="ORF">GTP46_19720</name>
</gene>
<accession>A0A6L8KBT8</accession>
<feature type="transmembrane region" description="Helical" evidence="1">
    <location>
        <begin position="103"/>
        <end position="126"/>
    </location>
</feature>
<dbReference type="Proteomes" id="UP000479335">
    <property type="component" value="Unassembled WGS sequence"/>
</dbReference>
<name>A0A6L8KBT8_9BURK</name>
<keyword evidence="3" id="KW-1185">Reference proteome</keyword>
<protein>
    <recommendedName>
        <fullName evidence="4">DUF1640 domain-containing protein</fullName>
    </recommendedName>
</protein>
<keyword evidence="1" id="KW-1133">Transmembrane helix</keyword>
<evidence type="ECO:0000313" key="2">
    <source>
        <dbReference type="EMBL" id="MYM24866.1"/>
    </source>
</evidence>
<evidence type="ECO:0008006" key="4">
    <source>
        <dbReference type="Google" id="ProtNLM"/>
    </source>
</evidence>
<dbReference type="EMBL" id="WWCN01000013">
    <property type="protein sequence ID" value="MYM24866.1"/>
    <property type="molecule type" value="Genomic_DNA"/>
</dbReference>
<keyword evidence="1" id="KW-0812">Transmembrane</keyword>
<comment type="caution">
    <text evidence="2">The sequence shown here is derived from an EMBL/GenBank/DDBJ whole genome shotgun (WGS) entry which is preliminary data.</text>
</comment>
<organism evidence="2 3">
    <name type="scientific">Duganella flavida</name>
    <dbReference type="NCBI Taxonomy" id="2692175"/>
    <lineage>
        <taxon>Bacteria</taxon>
        <taxon>Pseudomonadati</taxon>
        <taxon>Pseudomonadota</taxon>
        <taxon>Betaproteobacteria</taxon>
        <taxon>Burkholderiales</taxon>
        <taxon>Oxalobacteraceae</taxon>
        <taxon>Telluria group</taxon>
        <taxon>Duganella</taxon>
    </lineage>
</organism>